<dbReference type="GeneID" id="14012049"/>
<accession>J7FA74</accession>
<dbReference type="EMBL" id="JQ312117">
    <property type="protein sequence ID" value="AFH19794.1"/>
    <property type="molecule type" value="Genomic_DNA"/>
</dbReference>
<organism evidence="1 2">
    <name type="scientific">Agrobacterium phage 7-7-1</name>
    <dbReference type="NCBI Taxonomy" id="1161931"/>
    <lineage>
        <taxon>Viruses</taxon>
        <taxon>Duplodnaviria</taxon>
        <taxon>Heunggongvirae</taxon>
        <taxon>Uroviricota</taxon>
        <taxon>Caudoviricetes</taxon>
        <taxon>Schmittlotzvirus</taxon>
        <taxon>Schmittlotzvirus sv771</taxon>
    </lineage>
</organism>
<dbReference type="RefSeq" id="YP_007006552.1">
    <property type="nucleotide sequence ID" value="NC_019519.1"/>
</dbReference>
<name>J7FA74_9CAUD</name>
<evidence type="ECO:0000313" key="1">
    <source>
        <dbReference type="EMBL" id="AFH19794.1"/>
    </source>
</evidence>
<dbReference type="SMR" id="J7FA74"/>
<dbReference type="OrthoDB" id="17488at10239"/>
<protein>
    <submittedName>
        <fullName evidence="1">Uncharacterized protein</fullName>
    </submittedName>
</protein>
<dbReference type="Proteomes" id="UP000003754">
    <property type="component" value="Segment"/>
</dbReference>
<dbReference type="GO" id="GO:0003676">
    <property type="term" value="F:nucleic acid binding"/>
    <property type="evidence" value="ECO:0007669"/>
    <property type="project" value="InterPro"/>
</dbReference>
<dbReference type="GO" id="GO:0032259">
    <property type="term" value="P:methylation"/>
    <property type="evidence" value="ECO:0007669"/>
    <property type="project" value="InterPro"/>
</dbReference>
<sequence>MTVVASGYDLKENELYETEAWVSHAVFRHIPVAGLHVWEPSAGNHKIADECRKFGGMVTTSDIAEYKRQHSFVADFFSIGPSVEPCDMIFTNPPYGAQNRTAAKYARHALKLCSGWVILVLTAKFDSGSSRHDLFRDNHRWHAKIVLYDRISWEDNGKSGTEDHAVYVWRPKNAPVEKPVLIYEGKR</sequence>
<dbReference type="InterPro" id="IPR002052">
    <property type="entry name" value="DNA_methylase_N6_adenine_CS"/>
</dbReference>
<dbReference type="PROSITE" id="PS00092">
    <property type="entry name" value="N6_MTASE"/>
    <property type="match status" value="1"/>
</dbReference>
<gene>
    <name evidence="1" type="ORF">7-7-1_00096</name>
</gene>
<dbReference type="KEGG" id="vg:14012049"/>
<reference evidence="1 2" key="1">
    <citation type="submission" date="2011-12" db="EMBL/GenBank/DDBJ databases">
        <title>The genome sequence of the flagella-specific Agrobacterium bacteriophage 7-7-1.</title>
        <authorList>
            <person name="Schmitt R."/>
            <person name="Van den Bossche A."/>
            <person name="Lavigne R."/>
            <person name="Kropinski A.M."/>
        </authorList>
    </citation>
    <scope>NUCLEOTIDE SEQUENCE [LARGE SCALE GENOMIC DNA]</scope>
</reference>
<evidence type="ECO:0000313" key="2">
    <source>
        <dbReference type="Proteomes" id="UP000003754"/>
    </source>
</evidence>
<dbReference type="SUPFAM" id="SSF53335">
    <property type="entry name" value="S-adenosyl-L-methionine-dependent methyltransferases"/>
    <property type="match status" value="1"/>
</dbReference>
<dbReference type="GO" id="GO:0008168">
    <property type="term" value="F:methyltransferase activity"/>
    <property type="evidence" value="ECO:0007669"/>
    <property type="project" value="InterPro"/>
</dbReference>
<dbReference type="InterPro" id="IPR029063">
    <property type="entry name" value="SAM-dependent_MTases_sf"/>
</dbReference>
<proteinExistence type="predicted"/>
<keyword evidence="2" id="KW-1185">Reference proteome</keyword>
<dbReference type="Gene3D" id="3.40.50.150">
    <property type="entry name" value="Vaccinia Virus protein VP39"/>
    <property type="match status" value="1"/>
</dbReference>